<dbReference type="PANTHER" id="PTHR33865:SF3">
    <property type="entry name" value="PROTEIN FAM183B"/>
    <property type="match status" value="1"/>
</dbReference>
<dbReference type="GO" id="GO:0005856">
    <property type="term" value="C:cytoskeleton"/>
    <property type="evidence" value="ECO:0007669"/>
    <property type="project" value="UniProtKB-SubCell"/>
</dbReference>
<reference evidence="9" key="1">
    <citation type="submission" date="2019-03" db="EMBL/GenBank/DDBJ databases">
        <authorList>
            <person name="Warren W.C."/>
            <person name="Johnson G.S."/>
        </authorList>
    </citation>
    <scope>NUCLEOTIDE SEQUENCE [LARGE SCALE GENOMIC DNA]</scope>
    <source>
        <strain evidence="9">Basenji</strain>
    </source>
</reference>
<keyword evidence="4" id="KW-0206">Cytoskeleton</keyword>
<dbReference type="Pfam" id="PF14886">
    <property type="entry name" value="FAM183"/>
    <property type="match status" value="1"/>
</dbReference>
<feature type="region of interest" description="Disordered" evidence="7">
    <location>
        <begin position="253"/>
        <end position="277"/>
    </location>
</feature>
<evidence type="ECO:0000256" key="5">
    <source>
        <dbReference type="ARBA" id="ARBA00023273"/>
    </source>
</evidence>
<evidence type="ECO:0000256" key="2">
    <source>
        <dbReference type="ARBA" id="ARBA00004245"/>
    </source>
</evidence>
<feature type="region of interest" description="Disordered" evidence="7">
    <location>
        <begin position="26"/>
        <end position="54"/>
    </location>
</feature>
<organism evidence="9 10">
    <name type="scientific">Canis lupus familiaris</name>
    <name type="common">Dog</name>
    <name type="synonym">Canis familiaris</name>
    <dbReference type="NCBI Taxonomy" id="9615"/>
    <lineage>
        <taxon>Eukaryota</taxon>
        <taxon>Metazoa</taxon>
        <taxon>Chordata</taxon>
        <taxon>Craniata</taxon>
        <taxon>Vertebrata</taxon>
        <taxon>Euteleostomi</taxon>
        <taxon>Mammalia</taxon>
        <taxon>Eutheria</taxon>
        <taxon>Laurasiatheria</taxon>
        <taxon>Carnivora</taxon>
        <taxon>Caniformia</taxon>
        <taxon>Canidae</taxon>
        <taxon>Canis</taxon>
    </lineage>
</organism>
<name>A0A8C0RGM4_CANLF</name>
<evidence type="ECO:0000256" key="7">
    <source>
        <dbReference type="SAM" id="MobiDB-lite"/>
    </source>
</evidence>
<comment type="subcellular location">
    <subcellularLocation>
        <location evidence="1">Cell projection</location>
        <location evidence="1">Cilium</location>
    </subcellularLocation>
    <subcellularLocation>
        <location evidence="2">Cytoplasm</location>
        <location evidence="2">Cytoskeleton</location>
    </subcellularLocation>
</comment>
<keyword evidence="5" id="KW-0966">Cell projection</keyword>
<evidence type="ECO:0008006" key="11">
    <source>
        <dbReference type="Google" id="ProtNLM"/>
    </source>
</evidence>
<feature type="compositionally biased region" description="Low complexity" evidence="7">
    <location>
        <begin position="159"/>
        <end position="169"/>
    </location>
</feature>
<evidence type="ECO:0000313" key="9">
    <source>
        <dbReference type="Ensembl" id="ENSCAFP00030016003.1"/>
    </source>
</evidence>
<accession>A0A8C0RGM4</accession>
<dbReference type="AlphaFoldDB" id="A0A8C0RGM4"/>
<reference evidence="9" key="2">
    <citation type="submission" date="2025-08" db="UniProtKB">
        <authorList>
            <consortium name="Ensembl"/>
        </authorList>
    </citation>
    <scope>IDENTIFICATION</scope>
</reference>
<protein>
    <recommendedName>
        <fullName evidence="11">Family with sequence similarity 183 member A</fullName>
    </recommendedName>
</protein>
<feature type="chain" id="PRO_5034894610" description="Family with sequence similarity 183 member A" evidence="8">
    <location>
        <begin position="29"/>
        <end position="312"/>
    </location>
</feature>
<proteinExistence type="inferred from homology"/>
<feature type="compositionally biased region" description="Basic and acidic residues" evidence="7">
    <location>
        <begin position="35"/>
        <end position="54"/>
    </location>
</feature>
<feature type="compositionally biased region" description="Basic and acidic residues" evidence="7">
    <location>
        <begin position="136"/>
        <end position="150"/>
    </location>
</feature>
<feature type="signal peptide" evidence="8">
    <location>
        <begin position="1"/>
        <end position="28"/>
    </location>
</feature>
<dbReference type="GeneID" id="100685382"/>
<dbReference type="GO" id="GO:0005929">
    <property type="term" value="C:cilium"/>
    <property type="evidence" value="ECO:0007669"/>
    <property type="project" value="UniProtKB-SubCell"/>
</dbReference>
<evidence type="ECO:0000256" key="4">
    <source>
        <dbReference type="ARBA" id="ARBA00023212"/>
    </source>
</evidence>
<dbReference type="Ensembl" id="ENSCAFT00030018324.1">
    <property type="protein sequence ID" value="ENSCAFP00030016003.1"/>
    <property type="gene ID" value="ENSCAFG00030009892.1"/>
</dbReference>
<dbReference type="CTD" id="440585"/>
<comment type="similarity">
    <text evidence="6">Belongs to the CFAP144 family.</text>
</comment>
<dbReference type="PANTHER" id="PTHR33865">
    <property type="entry name" value="PROTEIN FAM183B"/>
    <property type="match status" value="1"/>
</dbReference>
<evidence type="ECO:0000256" key="1">
    <source>
        <dbReference type="ARBA" id="ARBA00004138"/>
    </source>
</evidence>
<dbReference type="InterPro" id="IPR029214">
    <property type="entry name" value="CFAP144"/>
</dbReference>
<dbReference type="OrthoDB" id="446290at2759"/>
<feature type="region of interest" description="Disordered" evidence="7">
    <location>
        <begin position="136"/>
        <end position="192"/>
    </location>
</feature>
<keyword evidence="8" id="KW-0732">Signal</keyword>
<dbReference type="KEGG" id="cfa:100685382"/>
<evidence type="ECO:0000256" key="3">
    <source>
        <dbReference type="ARBA" id="ARBA00022490"/>
    </source>
</evidence>
<evidence type="ECO:0000256" key="8">
    <source>
        <dbReference type="SAM" id="SignalP"/>
    </source>
</evidence>
<evidence type="ECO:0000313" key="10">
    <source>
        <dbReference type="Proteomes" id="UP000694429"/>
    </source>
</evidence>
<sequence>MANDCRRGGAIRSLTSWACCLALGPVPAAPGADPGSRRNLEKPREGESPGFRLRKEARQENRFWKEGVRWAAPRAPRDAVIMDAVARRPRDAVAGRPRDAVAWRPRDAVAGRPRDAVAWRPRDAVAGRPRDAVAWRPRDAVARRPRDAVARRRRPGPPAAGAGSAGSRSPTPPSPAALARRPQEPLMPDEVHQNQILREVYLKELRTQKLSTEYHVNPLRKVHTITRKPMSWHENLEEPADARFLNLIHHAAQGPRKKYPDTQTESQEIGWDSEPLVSPERDDRRLNHFRVHSDITLYKAKVWSLGEDDRHT</sequence>
<keyword evidence="3" id="KW-0963">Cytoplasm</keyword>
<evidence type="ECO:0000256" key="6">
    <source>
        <dbReference type="ARBA" id="ARBA00034777"/>
    </source>
</evidence>
<dbReference type="Proteomes" id="UP000694429">
    <property type="component" value="Chromosome 15"/>
</dbReference>